<dbReference type="SUPFAM" id="SSF56059">
    <property type="entry name" value="Glutathione synthetase ATP-binding domain-like"/>
    <property type="match status" value="1"/>
</dbReference>
<evidence type="ECO:0000313" key="3">
    <source>
        <dbReference type="EMBL" id="KAL1505067.1"/>
    </source>
</evidence>
<dbReference type="AlphaFoldDB" id="A0AB34IUK0"/>
<evidence type="ECO:0000313" key="4">
    <source>
        <dbReference type="Proteomes" id="UP001515480"/>
    </source>
</evidence>
<feature type="chain" id="PRO_5044255915" description="ATP-grasp domain-containing protein" evidence="2">
    <location>
        <begin position="21"/>
        <end position="474"/>
    </location>
</feature>
<sequence length="474" mass="53168">MPPPPRLLALLALLPTPSSAPRAARTRASSPPLADNEVSAWFSELAAQLRGDDVLRQAYALAAVVARHNVTRARAIARAAKAAKEMAGFAALATEEMRNPLRVAPQPGVQAHCRRGQSFLMELKARQMRWADEAYVRKKNLWQAAIDDKLVGGVFARSIGVNTPSILWCSAKGVQALPIRFPASWGSSFVIKPLYGYNDAGIVLVDHGIDRFSGWEVRGRNDVMRLFRYLQFPTKITTRTYYVETLVLPEARYQRNVTPSDYKFLVFGGEIASVGVIEGRKTTQACMAWIDERFERLDLHGCVCFDAKSSSCMYHHCPLGTPRRPEAWDEMVSVARKLGDALGMHMRIDLFASSEGVVLGEFTPWHTNGKMHCDVREMLLPGQEKPILDMCTLGKRWDRFRQEPINSNEGGPWEARHLQTPPGIEGWQEIIHDDEKKCRMALRYLQPHRRPSRKRPGERTASPRGASRASRASG</sequence>
<keyword evidence="4" id="KW-1185">Reference proteome</keyword>
<feature type="compositionally biased region" description="Basic residues" evidence="1">
    <location>
        <begin position="446"/>
        <end position="456"/>
    </location>
</feature>
<feature type="signal peptide" evidence="2">
    <location>
        <begin position="1"/>
        <end position="20"/>
    </location>
</feature>
<accession>A0AB34IUK0</accession>
<comment type="caution">
    <text evidence="3">The sequence shown here is derived from an EMBL/GenBank/DDBJ whole genome shotgun (WGS) entry which is preliminary data.</text>
</comment>
<organism evidence="3 4">
    <name type="scientific">Prymnesium parvum</name>
    <name type="common">Toxic golden alga</name>
    <dbReference type="NCBI Taxonomy" id="97485"/>
    <lineage>
        <taxon>Eukaryota</taxon>
        <taxon>Haptista</taxon>
        <taxon>Haptophyta</taxon>
        <taxon>Prymnesiophyceae</taxon>
        <taxon>Prymnesiales</taxon>
        <taxon>Prymnesiaceae</taxon>
        <taxon>Prymnesium</taxon>
    </lineage>
</organism>
<dbReference type="InterPro" id="IPR029465">
    <property type="entry name" value="ATPgrasp_TupA"/>
</dbReference>
<evidence type="ECO:0008006" key="5">
    <source>
        <dbReference type="Google" id="ProtNLM"/>
    </source>
</evidence>
<dbReference type="Pfam" id="PF14305">
    <property type="entry name" value="ATPgrasp_TupA"/>
    <property type="match status" value="1"/>
</dbReference>
<dbReference type="EMBL" id="JBGBPQ010000019">
    <property type="protein sequence ID" value="KAL1505067.1"/>
    <property type="molecule type" value="Genomic_DNA"/>
</dbReference>
<protein>
    <recommendedName>
        <fullName evidence="5">ATP-grasp domain-containing protein</fullName>
    </recommendedName>
</protein>
<reference evidence="3 4" key="1">
    <citation type="journal article" date="2024" name="Science">
        <title>Giant polyketide synthase enzymes in the biosynthesis of giant marine polyether toxins.</title>
        <authorList>
            <person name="Fallon T.R."/>
            <person name="Shende V.V."/>
            <person name="Wierzbicki I.H."/>
            <person name="Pendleton A.L."/>
            <person name="Watervoot N.F."/>
            <person name="Auber R.P."/>
            <person name="Gonzalez D.J."/>
            <person name="Wisecaver J.H."/>
            <person name="Moore B.S."/>
        </authorList>
    </citation>
    <scope>NUCLEOTIDE SEQUENCE [LARGE SCALE GENOMIC DNA]</scope>
    <source>
        <strain evidence="3 4">12B1</strain>
    </source>
</reference>
<evidence type="ECO:0000256" key="1">
    <source>
        <dbReference type="SAM" id="MobiDB-lite"/>
    </source>
</evidence>
<proteinExistence type="predicted"/>
<dbReference type="Proteomes" id="UP001515480">
    <property type="component" value="Unassembled WGS sequence"/>
</dbReference>
<name>A0AB34IUK0_PRYPA</name>
<evidence type="ECO:0000256" key="2">
    <source>
        <dbReference type="SAM" id="SignalP"/>
    </source>
</evidence>
<gene>
    <name evidence="3" type="ORF">AB1Y20_008827</name>
</gene>
<keyword evidence="2" id="KW-0732">Signal</keyword>
<feature type="compositionally biased region" description="Low complexity" evidence="1">
    <location>
        <begin position="459"/>
        <end position="474"/>
    </location>
</feature>
<feature type="region of interest" description="Disordered" evidence="1">
    <location>
        <begin position="444"/>
        <end position="474"/>
    </location>
</feature>